<dbReference type="Proteomes" id="UP000070483">
    <property type="component" value="Unassembled WGS sequence"/>
</dbReference>
<reference evidence="4" key="2">
    <citation type="submission" date="2016-01" db="EMBL/GenBank/DDBJ databases">
        <authorList>
            <person name="Mitreva M."/>
            <person name="Pepin K.H."/>
            <person name="Mihindukulasuriya K.A."/>
            <person name="Fulton R."/>
            <person name="Fronick C."/>
            <person name="O'Laughlin M."/>
            <person name="Miner T."/>
            <person name="Herter B."/>
            <person name="Rosa B.A."/>
            <person name="Cordes M."/>
            <person name="Tomlinson C."/>
            <person name="Wollam A."/>
            <person name="Palsikar V.B."/>
            <person name="Mardis E.R."/>
            <person name="Wilson R.K."/>
        </authorList>
    </citation>
    <scope>NUCLEOTIDE SEQUENCE [LARGE SCALE GENOMIC DNA]</scope>
    <source>
        <strain evidence="4">KA00185</strain>
    </source>
</reference>
<dbReference type="EMBL" id="LSDD01000162">
    <property type="protein sequence ID" value="KXB59924.1"/>
    <property type="molecule type" value="Genomic_DNA"/>
</dbReference>
<accession>A0A133ZWV9</accession>
<reference evidence="2 5" key="3">
    <citation type="submission" date="2019-07" db="EMBL/GenBank/DDBJ databases">
        <title>Complete Genome Sequence of Leptotrichia wadei Strain JMUB3934.</title>
        <authorList>
            <person name="Watanabe S."/>
            <person name="Cui L."/>
        </authorList>
    </citation>
    <scope>NUCLEOTIDE SEQUENCE [LARGE SCALE GENOMIC DNA]</scope>
    <source>
        <strain evidence="2 5">JMUB3934</strain>
    </source>
</reference>
<organism evidence="3 4">
    <name type="scientific">Leptotrichia wadei</name>
    <dbReference type="NCBI Taxonomy" id="157687"/>
    <lineage>
        <taxon>Bacteria</taxon>
        <taxon>Fusobacteriati</taxon>
        <taxon>Fusobacteriota</taxon>
        <taxon>Fusobacteriia</taxon>
        <taxon>Fusobacteriales</taxon>
        <taxon>Leptotrichiaceae</taxon>
        <taxon>Leptotrichia</taxon>
    </lineage>
</organism>
<dbReference type="OrthoDB" id="82424at2"/>
<evidence type="ECO:0000313" key="5">
    <source>
        <dbReference type="Proteomes" id="UP000321501"/>
    </source>
</evidence>
<evidence type="ECO:0000313" key="2">
    <source>
        <dbReference type="EMBL" id="BBM49453.1"/>
    </source>
</evidence>
<evidence type="ECO:0000313" key="4">
    <source>
        <dbReference type="Proteomes" id="UP000070483"/>
    </source>
</evidence>
<gene>
    <name evidence="3" type="ORF">HMPREF3180_02153</name>
    <name evidence="2" type="ORF">JMUB3934_0748</name>
</gene>
<keyword evidence="1" id="KW-0732">Signal</keyword>
<feature type="signal peptide" evidence="1">
    <location>
        <begin position="1"/>
        <end position="18"/>
    </location>
</feature>
<keyword evidence="4" id="KW-1185">Reference proteome</keyword>
<name>A0A133ZWV9_9FUSO</name>
<dbReference type="RefSeq" id="WP_060918623.1">
    <property type="nucleotide sequence ID" value="NZ_AP019835.1"/>
</dbReference>
<sequence>MKKFILIGVAAISILATADVNTKKILEEYRKEALKREAAPKPEKIIKKRINVDSITGTSGTAVEDENVAVEVVEEGTQATPDIIEKVNFYLRNNPEKRQKLERRYRAVVGQE</sequence>
<protein>
    <submittedName>
        <fullName evidence="3">Uncharacterized protein</fullName>
    </submittedName>
</protein>
<evidence type="ECO:0000313" key="3">
    <source>
        <dbReference type="EMBL" id="KXB59924.1"/>
    </source>
</evidence>
<evidence type="ECO:0000256" key="1">
    <source>
        <dbReference type="SAM" id="SignalP"/>
    </source>
</evidence>
<reference evidence="3" key="1">
    <citation type="submission" date="2016-01" db="EMBL/GenBank/DDBJ databases">
        <authorList>
            <person name="Oliw E.H."/>
        </authorList>
    </citation>
    <scope>NUCLEOTIDE SEQUENCE [LARGE SCALE GENOMIC DNA]</scope>
    <source>
        <strain evidence="3">KA00185</strain>
    </source>
</reference>
<dbReference type="EMBL" id="AP019835">
    <property type="protein sequence ID" value="BBM49453.1"/>
    <property type="molecule type" value="Genomic_DNA"/>
</dbReference>
<proteinExistence type="predicted"/>
<dbReference type="AlphaFoldDB" id="A0A133ZWV9"/>
<dbReference type="Proteomes" id="UP000321501">
    <property type="component" value="Chromosome"/>
</dbReference>
<dbReference type="PATRIC" id="fig|157687.3.peg.2155"/>
<feature type="chain" id="PRO_5044548493" evidence="1">
    <location>
        <begin position="19"/>
        <end position="112"/>
    </location>
</feature>